<dbReference type="EMBL" id="CP026264">
    <property type="protein sequence ID" value="AWP21157.1"/>
    <property type="molecule type" value="Genomic_DNA"/>
</dbReference>
<gene>
    <name evidence="1" type="ORF">SMAX5B_003154</name>
</gene>
<protein>
    <submittedName>
        <fullName evidence="1">Uncharacterized protein</fullName>
    </submittedName>
</protein>
<evidence type="ECO:0000313" key="2">
    <source>
        <dbReference type="Proteomes" id="UP000246464"/>
    </source>
</evidence>
<dbReference type="Proteomes" id="UP000246464">
    <property type="component" value="Chromosome 22"/>
</dbReference>
<evidence type="ECO:0000313" key="1">
    <source>
        <dbReference type="EMBL" id="AWP21157.1"/>
    </source>
</evidence>
<dbReference type="AlphaFoldDB" id="A0A2U9CX74"/>
<name>A0A2U9CX74_SCOMX</name>
<sequence length="71" mass="7857">MASMMKIQGTRRATSSTAKACWPTRAWADAMRLHGAGGRLQSWGAPVIHVGWNEVERPAAACRRRVRLVLI</sequence>
<keyword evidence="2" id="KW-1185">Reference proteome</keyword>
<organism evidence="1 2">
    <name type="scientific">Scophthalmus maximus</name>
    <name type="common">Turbot</name>
    <name type="synonym">Psetta maxima</name>
    <dbReference type="NCBI Taxonomy" id="52904"/>
    <lineage>
        <taxon>Eukaryota</taxon>
        <taxon>Metazoa</taxon>
        <taxon>Chordata</taxon>
        <taxon>Craniata</taxon>
        <taxon>Vertebrata</taxon>
        <taxon>Euteleostomi</taxon>
        <taxon>Actinopterygii</taxon>
        <taxon>Neopterygii</taxon>
        <taxon>Teleostei</taxon>
        <taxon>Neoteleostei</taxon>
        <taxon>Acanthomorphata</taxon>
        <taxon>Carangaria</taxon>
        <taxon>Pleuronectiformes</taxon>
        <taxon>Pleuronectoidei</taxon>
        <taxon>Scophthalmidae</taxon>
        <taxon>Scophthalmus</taxon>
    </lineage>
</organism>
<proteinExistence type="predicted"/>
<accession>A0A2U9CX74</accession>
<reference evidence="1 2" key="1">
    <citation type="submission" date="2017-12" db="EMBL/GenBank/DDBJ databases">
        <title>Integrating genomic resources of turbot (Scophthalmus maximus) in depth evaluation of genetic and physical mapping variation across individuals.</title>
        <authorList>
            <person name="Martinez P."/>
        </authorList>
    </citation>
    <scope>NUCLEOTIDE SEQUENCE [LARGE SCALE GENOMIC DNA]</scope>
</reference>